<dbReference type="SUPFAM" id="SSF51905">
    <property type="entry name" value="FAD/NAD(P)-binding domain"/>
    <property type="match status" value="3"/>
</dbReference>
<dbReference type="OrthoDB" id="74360at2759"/>
<evidence type="ECO:0000256" key="2">
    <source>
        <dbReference type="ARBA" id="ARBA00022630"/>
    </source>
</evidence>
<keyword evidence="2" id="KW-0285">Flavoprotein</keyword>
<evidence type="ECO:0000256" key="1">
    <source>
        <dbReference type="ARBA" id="ARBA00010139"/>
    </source>
</evidence>
<gene>
    <name evidence="5" type="ORF">F5X68DRAFT_252255</name>
</gene>
<dbReference type="PANTHER" id="PTHR42877:SF7">
    <property type="entry name" value="FLAVIN-BINDING MONOOXYGENASE-RELATED"/>
    <property type="match status" value="1"/>
</dbReference>
<name>A0A9P8VGJ6_9PEZI</name>
<reference evidence="5" key="1">
    <citation type="journal article" date="2021" name="Nat. Commun.">
        <title>Genetic determinants of endophytism in the Arabidopsis root mycobiome.</title>
        <authorList>
            <person name="Mesny F."/>
            <person name="Miyauchi S."/>
            <person name="Thiergart T."/>
            <person name="Pickel B."/>
            <person name="Atanasova L."/>
            <person name="Karlsson M."/>
            <person name="Huettel B."/>
            <person name="Barry K.W."/>
            <person name="Haridas S."/>
            <person name="Chen C."/>
            <person name="Bauer D."/>
            <person name="Andreopoulos W."/>
            <person name="Pangilinan J."/>
            <person name="LaButti K."/>
            <person name="Riley R."/>
            <person name="Lipzen A."/>
            <person name="Clum A."/>
            <person name="Drula E."/>
            <person name="Henrissat B."/>
            <person name="Kohler A."/>
            <person name="Grigoriev I.V."/>
            <person name="Martin F.M."/>
            <person name="Hacquard S."/>
        </authorList>
    </citation>
    <scope>NUCLEOTIDE SEQUENCE</scope>
    <source>
        <strain evidence="5">MPI-SDFR-AT-0117</strain>
    </source>
</reference>
<organism evidence="5 6">
    <name type="scientific">Plectosphaerella plurivora</name>
    <dbReference type="NCBI Taxonomy" id="936078"/>
    <lineage>
        <taxon>Eukaryota</taxon>
        <taxon>Fungi</taxon>
        <taxon>Dikarya</taxon>
        <taxon>Ascomycota</taxon>
        <taxon>Pezizomycotina</taxon>
        <taxon>Sordariomycetes</taxon>
        <taxon>Hypocreomycetidae</taxon>
        <taxon>Glomerellales</taxon>
        <taxon>Plectosphaerellaceae</taxon>
        <taxon>Plectosphaerella</taxon>
    </lineage>
</organism>
<evidence type="ECO:0000313" key="6">
    <source>
        <dbReference type="Proteomes" id="UP000770015"/>
    </source>
</evidence>
<dbReference type="EMBL" id="JAGSXJ010000005">
    <property type="protein sequence ID" value="KAH6691332.1"/>
    <property type="molecule type" value="Genomic_DNA"/>
</dbReference>
<dbReference type="GO" id="GO:0050661">
    <property type="term" value="F:NADP binding"/>
    <property type="evidence" value="ECO:0007669"/>
    <property type="project" value="InterPro"/>
</dbReference>
<accession>A0A9P8VGJ6</accession>
<dbReference type="Proteomes" id="UP000770015">
    <property type="component" value="Unassembled WGS sequence"/>
</dbReference>
<keyword evidence="4" id="KW-0560">Oxidoreductase</keyword>
<dbReference type="Gene3D" id="3.50.50.60">
    <property type="entry name" value="FAD/NAD(P)-binding domain"/>
    <property type="match status" value="2"/>
</dbReference>
<dbReference type="PANTHER" id="PTHR42877">
    <property type="entry name" value="L-ORNITHINE N(5)-MONOOXYGENASE-RELATED"/>
    <property type="match status" value="1"/>
</dbReference>
<dbReference type="GO" id="GO:0004499">
    <property type="term" value="F:N,N-dimethylaniline monooxygenase activity"/>
    <property type="evidence" value="ECO:0007669"/>
    <property type="project" value="InterPro"/>
</dbReference>
<sequence>MGETFNPDPFALKDVPVENQRPMRVIVIGAGFSGIYTTIRLSQRLRNVTIQTYEQNEELGGVWWMNRYPGIACDIPSYSYQFTFAPSPFWSSLYAPGPEIRAYMQDVAERYGATRFIKVSHAVQACVWDASRRKWDVTVKNLKTGEIIEDSADVVISAKGGLNDISWPKIKGLEEFQGKLVHSGAWDDSLDLKNKRVGVIGNGSSAIQIVPTIQKIQGIKVWNFARSPTWVSTSFGDIAMQKMGLDPKDTQFSRNWQERMARHPDFFHKMRKTIEQEAGKKYMFALKGSPEQAIALEKFQKHMRDRLAGRPDLYEAILPTFAPGCRRLTPGPGYLESLQEDNVTFNNKAIEEVNPSGVKMATGEQIDLDVLVCATGYNVAAPPSFTVTGRNGKTLQQKWSPLPETYLAVAVDEFPNYFMIGGPNSSLGSGSLLSVFEAQGDYAVKIIRKLQKEDYASFEVRPERVADFSKYIDEYFKLTVYTDDCSSWYRAGRTSDRIIGLWPGSSLHCLETLRSPRWEDFVFESADPSGNLMRWLGNGNTVVLTDGDAGWFLEKNFVDVPKEERPEESEIYLQRPFSY</sequence>
<proteinExistence type="inferred from homology"/>
<dbReference type="Pfam" id="PF00743">
    <property type="entry name" value="FMO-like"/>
    <property type="match status" value="1"/>
</dbReference>
<evidence type="ECO:0008006" key="7">
    <source>
        <dbReference type="Google" id="ProtNLM"/>
    </source>
</evidence>
<comment type="caution">
    <text evidence="5">The sequence shown here is derived from an EMBL/GenBank/DDBJ whole genome shotgun (WGS) entry which is preliminary data.</text>
</comment>
<dbReference type="GO" id="GO:0050660">
    <property type="term" value="F:flavin adenine dinucleotide binding"/>
    <property type="evidence" value="ECO:0007669"/>
    <property type="project" value="InterPro"/>
</dbReference>
<keyword evidence="6" id="KW-1185">Reference proteome</keyword>
<dbReference type="InterPro" id="IPR036188">
    <property type="entry name" value="FAD/NAD-bd_sf"/>
</dbReference>
<comment type="similarity">
    <text evidence="1">Belongs to the FAD-binding monooxygenase family.</text>
</comment>
<dbReference type="InterPro" id="IPR020946">
    <property type="entry name" value="Flavin_mOase-like"/>
</dbReference>
<dbReference type="AlphaFoldDB" id="A0A9P8VGJ6"/>
<evidence type="ECO:0000256" key="3">
    <source>
        <dbReference type="ARBA" id="ARBA00022827"/>
    </source>
</evidence>
<keyword evidence="3" id="KW-0274">FAD</keyword>
<evidence type="ECO:0000256" key="4">
    <source>
        <dbReference type="ARBA" id="ARBA00023002"/>
    </source>
</evidence>
<protein>
    <recommendedName>
        <fullName evidence="7">FAD/NAD(P)-binding domain-containing protein</fullName>
    </recommendedName>
</protein>
<dbReference type="InterPro" id="IPR051209">
    <property type="entry name" value="FAD-bind_Monooxygenase_sf"/>
</dbReference>
<evidence type="ECO:0000313" key="5">
    <source>
        <dbReference type="EMBL" id="KAH6691332.1"/>
    </source>
</evidence>